<evidence type="ECO:0000313" key="2">
    <source>
        <dbReference type="Proteomes" id="UP001375228"/>
    </source>
</evidence>
<dbReference type="EMBL" id="CP146691">
    <property type="protein sequence ID" value="WWY22123.1"/>
    <property type="molecule type" value="Genomic_DNA"/>
</dbReference>
<sequence length="223" mass="24995">MLDIKEFAGARLGVTISGDEKQRHVGFHLLDGEKPELIHLAWHHRLTNDTPENYVAEIGRYTAYECSGFLDQQVEDIVSFVKTVWRRNQHIVPYGIGSDGISLFFDADGSVANQEPGSGLTCATFLMSIFASQLYPIVDEGTWQARDGDKEWQEVILGYLAKYPKHVEEQRKLVGVAYRFRPEEVASSAALYDDDPIKFEDAVRDGLVLIEMLKANGTIAQAT</sequence>
<proteinExistence type="predicted"/>
<dbReference type="RefSeq" id="WP_144187689.1">
    <property type="nucleotide sequence ID" value="NZ_CP146690.1"/>
</dbReference>
<keyword evidence="2" id="KW-1185">Reference proteome</keyword>
<evidence type="ECO:0000313" key="1">
    <source>
        <dbReference type="EMBL" id="WWY22123.1"/>
    </source>
</evidence>
<reference evidence="1 2" key="1">
    <citation type="submission" date="2024-03" db="EMBL/GenBank/DDBJ databases">
        <title>Pseudomonas juntendi.</title>
        <authorList>
            <person name="Liu Y."/>
        </authorList>
    </citation>
    <scope>NUCLEOTIDE SEQUENCE [LARGE SCALE GENOMIC DNA]</scope>
    <source>
        <strain evidence="1 2">L4046hy</strain>
    </source>
</reference>
<dbReference type="Proteomes" id="UP001375228">
    <property type="component" value="Chromosome"/>
</dbReference>
<organism evidence="1 2">
    <name type="scientific">Pseudomonas juntendi</name>
    <dbReference type="NCBI Taxonomy" id="2666183"/>
    <lineage>
        <taxon>Bacteria</taxon>
        <taxon>Pseudomonadati</taxon>
        <taxon>Pseudomonadota</taxon>
        <taxon>Gammaproteobacteria</taxon>
        <taxon>Pseudomonadales</taxon>
        <taxon>Pseudomonadaceae</taxon>
        <taxon>Pseudomonas</taxon>
    </lineage>
</organism>
<protein>
    <submittedName>
        <fullName evidence="1">Uncharacterized protein</fullName>
    </submittedName>
</protein>
<accession>A0ABZ2JI13</accession>
<name>A0ABZ2JI13_9PSED</name>
<gene>
    <name evidence="1" type="ORF">V9385_05840</name>
</gene>